<dbReference type="PANTHER" id="PTHR35335:SF1">
    <property type="entry name" value="UPF0716 PROTEIN FXSA"/>
    <property type="match status" value="1"/>
</dbReference>
<organism evidence="3 4">
    <name type="scientific">Ursidibacter maritimus</name>
    <dbReference type="NCBI Taxonomy" id="1331689"/>
    <lineage>
        <taxon>Bacteria</taxon>
        <taxon>Pseudomonadati</taxon>
        <taxon>Pseudomonadota</taxon>
        <taxon>Gammaproteobacteria</taxon>
        <taxon>Pasteurellales</taxon>
        <taxon>Pasteurellaceae</taxon>
        <taxon>Ursidibacter</taxon>
    </lineage>
</organism>
<dbReference type="EMBL" id="JABUMC010000004">
    <property type="protein sequence ID" value="MBV6546273.1"/>
    <property type="molecule type" value="Genomic_DNA"/>
</dbReference>
<evidence type="ECO:0000313" key="3">
    <source>
        <dbReference type="EMBL" id="MBV6546273.1"/>
    </source>
</evidence>
<evidence type="ECO:0000256" key="1">
    <source>
        <dbReference type="SAM" id="Phobius"/>
    </source>
</evidence>
<dbReference type="OrthoDB" id="9792788at2"/>
<dbReference type="GeneID" id="65549436"/>
<gene>
    <name evidence="2" type="ORF">HT657_07535</name>
    <name evidence="3" type="ORF">HT672_03015</name>
</gene>
<keyword evidence="5" id="KW-1185">Reference proteome</keyword>
<keyword evidence="1" id="KW-1133">Transmembrane helix</keyword>
<dbReference type="PANTHER" id="PTHR35335">
    <property type="entry name" value="UPF0716 PROTEIN FXSA"/>
    <property type="match status" value="1"/>
</dbReference>
<evidence type="ECO:0000313" key="4">
    <source>
        <dbReference type="Proteomes" id="UP000732858"/>
    </source>
</evidence>
<sequence length="160" mass="17610">MPILLFFVGLFLYIYCEISLLVAVGSSIGVLPLILLMIGISALGLWVIKLRGIMTVLSIRQQIAQGKIPTQAVISSLFFAISGVLLLIPGFLSDILALLLLLPITRTLLQGLVLKLVANKVPFHFSGSSHSHYNQQGKTSDNNTFEAEFERKADDDKWIK</sequence>
<protein>
    <submittedName>
        <fullName evidence="3">FxsA family protein</fullName>
    </submittedName>
</protein>
<keyword evidence="1" id="KW-0812">Transmembrane</keyword>
<accession>A0A949SYG7</accession>
<dbReference type="Pfam" id="PF04186">
    <property type="entry name" value="FxsA"/>
    <property type="match status" value="1"/>
</dbReference>
<feature type="transmembrane region" description="Helical" evidence="1">
    <location>
        <begin position="26"/>
        <end position="48"/>
    </location>
</feature>
<reference evidence="3 5" key="1">
    <citation type="journal article" date="2021" name="Mol. Ecol.">
        <title>Polar bear-adapted Ursidibacter maritimus are remarkably conserved after generations in captivity.</title>
        <authorList>
            <person name="Espinosa-Gongora C."/>
            <person name="Hansen M.J."/>
            <person name="Bertelsen M.F."/>
            <person name="Bojesen A.M."/>
        </authorList>
    </citation>
    <scope>NUCLEOTIDE SEQUENCE</scope>
    <source>
        <strain evidence="3">Pb43105x</strain>
        <strain evidence="2 5">Pb43106</strain>
    </source>
</reference>
<name>A0A949SYG7_9PAST</name>
<comment type="caution">
    <text evidence="3">The sequence shown here is derived from an EMBL/GenBank/DDBJ whole genome shotgun (WGS) entry which is preliminary data.</text>
</comment>
<dbReference type="RefSeq" id="WP_157403537.1">
    <property type="nucleotide sequence ID" value="NZ_JABULY010000004.1"/>
</dbReference>
<feature type="transmembrane region" description="Helical" evidence="1">
    <location>
        <begin position="68"/>
        <end position="89"/>
    </location>
</feature>
<evidence type="ECO:0000313" key="5">
    <source>
        <dbReference type="Proteomes" id="UP001196379"/>
    </source>
</evidence>
<dbReference type="InterPro" id="IPR007313">
    <property type="entry name" value="FxsA"/>
</dbReference>
<dbReference type="EMBL" id="JABULY010000004">
    <property type="protein sequence ID" value="MBV6531985.1"/>
    <property type="molecule type" value="Genomic_DNA"/>
</dbReference>
<dbReference type="Proteomes" id="UP001196379">
    <property type="component" value="Unassembled WGS sequence"/>
</dbReference>
<evidence type="ECO:0000313" key="2">
    <source>
        <dbReference type="EMBL" id="MBV6531985.1"/>
    </source>
</evidence>
<dbReference type="AlphaFoldDB" id="A0A949SYG7"/>
<dbReference type="GO" id="GO:0016020">
    <property type="term" value="C:membrane"/>
    <property type="evidence" value="ECO:0007669"/>
    <property type="project" value="InterPro"/>
</dbReference>
<proteinExistence type="predicted"/>
<dbReference type="NCBIfam" id="NF008528">
    <property type="entry name" value="PRK11463.1-2"/>
    <property type="match status" value="1"/>
</dbReference>
<dbReference type="Proteomes" id="UP000732858">
    <property type="component" value="Unassembled WGS sequence"/>
</dbReference>
<keyword evidence="1" id="KW-0472">Membrane</keyword>